<dbReference type="EMBL" id="CU459003">
    <property type="protein sequence ID" value="CAM77630.1"/>
    <property type="molecule type" value="Genomic_DNA"/>
</dbReference>
<dbReference type="EMBL" id="AM085146">
    <property type="protein sequence ID" value="CAJ30050.1"/>
    <property type="molecule type" value="Genomic_DNA"/>
</dbReference>
<reference evidence="2" key="2">
    <citation type="journal article" date="2007" name="J. Bacteriol.">
        <title>Comparative genome analysis of four magnetotactic bacteria reveals a complex set of group-specific genes implicated in magnetosome biomineralization and function.</title>
        <authorList>
            <person name="Richter M."/>
            <person name="Kube M."/>
            <person name="Bazylinski D.A."/>
            <person name="Lombardot T."/>
            <person name="Gloeckner F.O."/>
            <person name="Reinhardt R."/>
            <person name="Schueler D."/>
        </authorList>
    </citation>
    <scope>NUCLEOTIDE SEQUENCE</scope>
    <source>
        <strain evidence="2">MSR-1</strain>
    </source>
</reference>
<proteinExistence type="predicted"/>
<dbReference type="RefSeq" id="WP_158699318.1">
    <property type="nucleotide sequence ID" value="NZ_CP027527.1"/>
</dbReference>
<reference evidence="1" key="1">
    <citation type="journal article" date="2005" name="J. Bacteriol.">
        <title>A hypervariable 130-kilobase genomic region of Magnetospirillum gryphiswaldense comprises a magnetosome island which undergoes frequent rearrangements during stationary growth.</title>
        <authorList>
            <person name="Ullrich S."/>
            <person name="Kube M."/>
            <person name="Schuebbe S."/>
            <person name="Reinhardt R."/>
            <person name="Schueler D."/>
        </authorList>
    </citation>
    <scope>NUCLEOTIDE SEQUENCE</scope>
    <source>
        <strain evidence="1">MSR-1</strain>
    </source>
</reference>
<organism evidence="1">
    <name type="scientific">Magnetospirillum gryphiswaldense</name>
    <dbReference type="NCBI Taxonomy" id="55518"/>
    <lineage>
        <taxon>Bacteria</taxon>
        <taxon>Pseudomonadati</taxon>
        <taxon>Pseudomonadota</taxon>
        <taxon>Alphaproteobacteria</taxon>
        <taxon>Rhodospirillales</taxon>
        <taxon>Rhodospirillaceae</taxon>
        <taxon>Magnetospirillum</taxon>
    </lineage>
</organism>
<sequence length="49" mass="5337">MHYLPVLARVRWGVSSGPEGGGLLSVNNGNIDDTPVALKQRAFLSHDQY</sequence>
<dbReference type="EMBL" id="CU459003">
    <property type="protein sequence ID" value="CAM77955.1"/>
    <property type="molecule type" value="Genomic_DNA"/>
</dbReference>
<evidence type="ECO:0000313" key="1">
    <source>
        <dbReference type="EMBL" id="CAJ30050.1"/>
    </source>
</evidence>
<name>Q3BKH6_9PROT</name>
<gene>
    <name evidence="1" type="ORF">mgI392</name>
    <name evidence="2" type="ORF">MGR_1119</name>
    <name evidence="3" type="ORF">MGR_4023</name>
</gene>
<dbReference type="AlphaFoldDB" id="Q3BKH6"/>
<evidence type="ECO:0000313" key="3">
    <source>
        <dbReference type="EMBL" id="CAM77955.1"/>
    </source>
</evidence>
<accession>Q3BKH6</accession>
<protein>
    <submittedName>
        <fullName evidence="1">Uncharacterized protein</fullName>
    </submittedName>
</protein>
<evidence type="ECO:0000313" key="2">
    <source>
        <dbReference type="EMBL" id="CAM77630.1"/>
    </source>
</evidence>